<dbReference type="PANTHER" id="PTHR14221">
    <property type="entry name" value="WD REPEAT DOMAIN 44"/>
    <property type="match status" value="1"/>
</dbReference>
<dbReference type="InterPro" id="IPR015943">
    <property type="entry name" value="WD40/YVTN_repeat-like_dom_sf"/>
</dbReference>
<dbReference type="PROSITE" id="PS50294">
    <property type="entry name" value="WD_REPEATS_REGION"/>
    <property type="match status" value="1"/>
</dbReference>
<dbReference type="SUPFAM" id="SSF50978">
    <property type="entry name" value="WD40 repeat-like"/>
    <property type="match status" value="1"/>
</dbReference>
<evidence type="ECO:0000256" key="2">
    <source>
        <dbReference type="ARBA" id="ARBA00022737"/>
    </source>
</evidence>
<dbReference type="InterPro" id="IPR001680">
    <property type="entry name" value="WD40_rpt"/>
</dbReference>
<sequence length="624" mass="70615">MVNEICGCTCIRSVEMNEGEDVFFDSLDYFCTSFDPESSGSYLVKESDFEIRKFPYEFWMKELPTVSVHERRSKFLRETGFDKLILSKLEYTKEPGGVRHNVPLEQIDLEMNVDSLLSPAHGGTDDSTCSLGALVTEKNIVVENLGQNGSVGMLDEVDSNRTTSWQEIETYAGSQLVQPFLGEETRPNGARRARTLTKDKKLSRRWWRRLTSKTSAGGTYMKDAVMGNSELPKMLMRKVIHENKNNTEITVFCMVQEIVAHKSLIRTMKFSPCGTYLATGGEDCVVRIWCFREVEASHNCLVADDSSSLHDKKSKFRRKGFTCASFVSPDEILKLEKVPLHEYFGHTSDILDLSWSKSDFISCYLVTDNNLQLERELCIWRKKKLIGKQITGLQFCPGDSKKVMITSVDSKVRIFDGFDLVQKFGGETCFFFIIDIIIFSLFEICSWKSKSSVAASFTSDARYIVSIDENSNICIREYSNSAIPLSKGVKSIYPWVRFFTEGVTVAGPWPGIETRGAYSYNTSRHSSAPFEHFPKSVSLCRHRDFFSLGSCFSAGGTSRASTWPEEKLPVIPIPPSERVNHNHTHHLCQQYQESESLVAKSRLLIVTGSCSGMIRLFNYSQITC</sequence>
<feature type="repeat" description="WD" evidence="3">
    <location>
        <begin position="258"/>
        <end position="289"/>
    </location>
</feature>
<protein>
    <submittedName>
        <fullName evidence="4">Uncharacterized protein</fullName>
    </submittedName>
</protein>
<dbReference type="Proteomes" id="UP000287651">
    <property type="component" value="Unassembled WGS sequence"/>
</dbReference>
<evidence type="ECO:0000256" key="3">
    <source>
        <dbReference type="PROSITE-ProRule" id="PRU00221"/>
    </source>
</evidence>
<reference evidence="4 5" key="1">
    <citation type="journal article" date="2014" name="Agronomy (Basel)">
        <title>A Draft Genome Sequence for Ensete ventricosum, the Drought-Tolerant Tree Against Hunger.</title>
        <authorList>
            <person name="Harrison J."/>
            <person name="Moore K.A."/>
            <person name="Paszkiewicz K."/>
            <person name="Jones T."/>
            <person name="Grant M."/>
            <person name="Ambacheew D."/>
            <person name="Muzemil S."/>
            <person name="Studholme D.J."/>
        </authorList>
    </citation>
    <scope>NUCLEOTIDE SEQUENCE [LARGE SCALE GENOMIC DNA]</scope>
</reference>
<dbReference type="InterPro" id="IPR036322">
    <property type="entry name" value="WD40_repeat_dom_sf"/>
</dbReference>
<dbReference type="Gene3D" id="2.130.10.10">
    <property type="entry name" value="YVTN repeat-like/Quinoprotein amine dehydrogenase"/>
    <property type="match status" value="1"/>
</dbReference>
<dbReference type="Pfam" id="PF00400">
    <property type="entry name" value="WD40"/>
    <property type="match status" value="1"/>
</dbReference>
<gene>
    <name evidence="4" type="ORF">B296_00011511</name>
</gene>
<evidence type="ECO:0000313" key="5">
    <source>
        <dbReference type="Proteomes" id="UP000287651"/>
    </source>
</evidence>
<dbReference type="PROSITE" id="PS50082">
    <property type="entry name" value="WD_REPEATS_2"/>
    <property type="match status" value="1"/>
</dbReference>
<proteinExistence type="predicted"/>
<organism evidence="4 5">
    <name type="scientific">Ensete ventricosum</name>
    <name type="common">Abyssinian banana</name>
    <name type="synonym">Musa ensete</name>
    <dbReference type="NCBI Taxonomy" id="4639"/>
    <lineage>
        <taxon>Eukaryota</taxon>
        <taxon>Viridiplantae</taxon>
        <taxon>Streptophyta</taxon>
        <taxon>Embryophyta</taxon>
        <taxon>Tracheophyta</taxon>
        <taxon>Spermatophyta</taxon>
        <taxon>Magnoliopsida</taxon>
        <taxon>Liliopsida</taxon>
        <taxon>Zingiberales</taxon>
        <taxon>Musaceae</taxon>
        <taxon>Ensete</taxon>
    </lineage>
</organism>
<keyword evidence="2" id="KW-0677">Repeat</keyword>
<dbReference type="AlphaFoldDB" id="A0A427B833"/>
<name>A0A427B833_ENSVE</name>
<dbReference type="InterPro" id="IPR040324">
    <property type="entry name" value="WDR44/Dgr2"/>
</dbReference>
<dbReference type="EMBL" id="AMZH03000259">
    <property type="protein sequence ID" value="RRT84649.1"/>
    <property type="molecule type" value="Genomic_DNA"/>
</dbReference>
<evidence type="ECO:0000256" key="1">
    <source>
        <dbReference type="ARBA" id="ARBA00022574"/>
    </source>
</evidence>
<dbReference type="SMART" id="SM00320">
    <property type="entry name" value="WD40"/>
    <property type="match status" value="5"/>
</dbReference>
<comment type="caution">
    <text evidence="4">The sequence shown here is derived from an EMBL/GenBank/DDBJ whole genome shotgun (WGS) entry which is preliminary data.</text>
</comment>
<evidence type="ECO:0000313" key="4">
    <source>
        <dbReference type="EMBL" id="RRT84649.1"/>
    </source>
</evidence>
<accession>A0A427B833</accession>
<dbReference type="PANTHER" id="PTHR14221:SF31">
    <property type="entry name" value="TRANSDUCIN_WD40 REPEAT-LIKE SUPERFAMILY PROTEIN"/>
    <property type="match status" value="1"/>
</dbReference>
<keyword evidence="1 3" id="KW-0853">WD repeat</keyword>